<dbReference type="PANTHER" id="PTHR23501">
    <property type="entry name" value="MAJOR FACILITATOR SUPERFAMILY"/>
    <property type="match status" value="1"/>
</dbReference>
<feature type="transmembrane region" description="Helical" evidence="5">
    <location>
        <begin position="153"/>
        <end position="179"/>
    </location>
</feature>
<protein>
    <submittedName>
        <fullName evidence="6">85bf121e-5b81-4e68-8399-771efcf40ddb-CDS</fullName>
    </submittedName>
</protein>
<evidence type="ECO:0000313" key="7">
    <source>
        <dbReference type="Proteomes" id="UP000624404"/>
    </source>
</evidence>
<feature type="transmembrane region" description="Helical" evidence="5">
    <location>
        <begin position="123"/>
        <end position="146"/>
    </location>
</feature>
<comment type="caution">
    <text evidence="6">The sequence shown here is derived from an EMBL/GenBank/DDBJ whole genome shotgun (WGS) entry which is preliminary data.</text>
</comment>
<keyword evidence="7" id="KW-1185">Reference proteome</keyword>
<evidence type="ECO:0000256" key="4">
    <source>
        <dbReference type="ARBA" id="ARBA00023136"/>
    </source>
</evidence>
<dbReference type="OrthoDB" id="6770063at2759"/>
<dbReference type="Proteomes" id="UP000624404">
    <property type="component" value="Unassembled WGS sequence"/>
</dbReference>
<keyword evidence="2 5" id="KW-0812">Transmembrane</keyword>
<dbReference type="GO" id="GO:0005886">
    <property type="term" value="C:plasma membrane"/>
    <property type="evidence" value="ECO:0007669"/>
    <property type="project" value="TreeGrafter"/>
</dbReference>
<evidence type="ECO:0000256" key="2">
    <source>
        <dbReference type="ARBA" id="ARBA00022692"/>
    </source>
</evidence>
<sequence>MMPGLTLPVWYPYRRAMLPFKPILSRNSGLLMYINFSTGMALYAVFYFVDIYFALVLQFSSSEGGKNLLYYIPGLAGGVYLAIFACNVFPHQTWYPLFLGTIIEPLGSTILAVALSWGHLPTVYGMLALTGVGTGIRLMPGTLYAIGHYPTQIAPLVSMMSLSSSLGGTLALTIMLNIFNNHLSSSGISVSGASTVSFSNIETLPLIEQDYVRDMAKRGIVLAFFAISAFLWLGVGASVGLGNAWIAKDGEEGMAKLGRTCEGSFIWSLVRGKGRDKAEEA</sequence>
<reference evidence="6" key="1">
    <citation type="submission" date="2020-10" db="EMBL/GenBank/DDBJ databases">
        <authorList>
            <person name="Kusch S."/>
        </authorList>
    </citation>
    <scope>NUCLEOTIDE SEQUENCE</scope>
    <source>
        <strain evidence="6">SwB9</strain>
    </source>
</reference>
<dbReference type="InterPro" id="IPR036259">
    <property type="entry name" value="MFS_trans_sf"/>
</dbReference>
<dbReference type="SUPFAM" id="SSF103473">
    <property type="entry name" value="MFS general substrate transporter"/>
    <property type="match status" value="1"/>
</dbReference>
<evidence type="ECO:0000256" key="5">
    <source>
        <dbReference type="SAM" id="Phobius"/>
    </source>
</evidence>
<dbReference type="PANTHER" id="PTHR23501:SF39">
    <property type="entry name" value="MULTIDRUG TRANSPORTER, PUTATIVE (AFU_ORTHOLOGUE AFUA_1G05010)-RELATED"/>
    <property type="match status" value="1"/>
</dbReference>
<keyword evidence="4 5" id="KW-0472">Membrane</keyword>
<name>A0A8H2VVD3_9HELO</name>
<evidence type="ECO:0000256" key="1">
    <source>
        <dbReference type="ARBA" id="ARBA00004141"/>
    </source>
</evidence>
<feature type="transmembrane region" description="Helical" evidence="5">
    <location>
        <begin position="30"/>
        <end position="49"/>
    </location>
</feature>
<accession>A0A8H2VVD3</accession>
<dbReference type="EMBL" id="CAJHIA010000015">
    <property type="protein sequence ID" value="CAD6445438.1"/>
    <property type="molecule type" value="Genomic_DNA"/>
</dbReference>
<dbReference type="GO" id="GO:0022857">
    <property type="term" value="F:transmembrane transporter activity"/>
    <property type="evidence" value="ECO:0007669"/>
    <property type="project" value="TreeGrafter"/>
</dbReference>
<keyword evidence="3 5" id="KW-1133">Transmembrane helix</keyword>
<comment type="subcellular location">
    <subcellularLocation>
        <location evidence="1">Membrane</location>
        <topology evidence="1">Multi-pass membrane protein</topology>
    </subcellularLocation>
</comment>
<gene>
    <name evidence="6" type="ORF">SCLTRI_LOCUS5229</name>
</gene>
<dbReference type="AlphaFoldDB" id="A0A8H2VVD3"/>
<organism evidence="6 7">
    <name type="scientific">Sclerotinia trifoliorum</name>
    <dbReference type="NCBI Taxonomy" id="28548"/>
    <lineage>
        <taxon>Eukaryota</taxon>
        <taxon>Fungi</taxon>
        <taxon>Dikarya</taxon>
        <taxon>Ascomycota</taxon>
        <taxon>Pezizomycotina</taxon>
        <taxon>Leotiomycetes</taxon>
        <taxon>Helotiales</taxon>
        <taxon>Sclerotiniaceae</taxon>
        <taxon>Sclerotinia</taxon>
    </lineage>
</organism>
<proteinExistence type="predicted"/>
<feature type="transmembrane region" description="Helical" evidence="5">
    <location>
        <begin position="220"/>
        <end position="246"/>
    </location>
</feature>
<feature type="transmembrane region" description="Helical" evidence="5">
    <location>
        <begin position="97"/>
        <end position="117"/>
    </location>
</feature>
<evidence type="ECO:0000313" key="6">
    <source>
        <dbReference type="EMBL" id="CAD6445438.1"/>
    </source>
</evidence>
<feature type="transmembrane region" description="Helical" evidence="5">
    <location>
        <begin position="69"/>
        <end position="90"/>
    </location>
</feature>
<evidence type="ECO:0000256" key="3">
    <source>
        <dbReference type="ARBA" id="ARBA00022989"/>
    </source>
</evidence>